<dbReference type="SUPFAM" id="SSF51261">
    <property type="entry name" value="Duplicated hybrid motif"/>
    <property type="match status" value="1"/>
</dbReference>
<comment type="caution">
    <text evidence="5">The sequence shown here is derived from an EMBL/GenBank/DDBJ whole genome shotgun (WGS) entry which is preliminary data.</text>
</comment>
<dbReference type="STRING" id="100225.SAMN05421595_1683"/>
<dbReference type="InterPro" id="IPR011055">
    <property type="entry name" value="Dup_hybrid_motif"/>
</dbReference>
<dbReference type="AlphaFoldDB" id="K6VIL0"/>
<gene>
    <name evidence="5" type="ORF">AUCHE_01_01160</name>
</gene>
<keyword evidence="6" id="KW-1185">Reference proteome</keyword>
<dbReference type="PANTHER" id="PTHR21666">
    <property type="entry name" value="PEPTIDASE-RELATED"/>
    <property type="match status" value="1"/>
</dbReference>
<dbReference type="Proteomes" id="UP000008495">
    <property type="component" value="Unassembled WGS sequence"/>
</dbReference>
<dbReference type="Gene3D" id="2.70.70.10">
    <property type="entry name" value="Glucose Permease (Domain IIA)"/>
    <property type="match status" value="1"/>
</dbReference>
<name>K6VIL0_9MICO</name>
<dbReference type="Pfam" id="PF01551">
    <property type="entry name" value="Peptidase_M23"/>
    <property type="match status" value="1"/>
</dbReference>
<organism evidence="5 6">
    <name type="scientific">Austwickia chelonae NBRC 105200</name>
    <dbReference type="NCBI Taxonomy" id="1184607"/>
    <lineage>
        <taxon>Bacteria</taxon>
        <taxon>Bacillati</taxon>
        <taxon>Actinomycetota</taxon>
        <taxon>Actinomycetes</taxon>
        <taxon>Micrococcales</taxon>
        <taxon>Dermatophilaceae</taxon>
        <taxon>Austwickia</taxon>
    </lineage>
</organism>
<dbReference type="InterPro" id="IPR016047">
    <property type="entry name" value="M23ase_b-sheet_dom"/>
</dbReference>
<feature type="region of interest" description="Disordered" evidence="2">
    <location>
        <begin position="47"/>
        <end position="69"/>
    </location>
</feature>
<dbReference type="GO" id="GO:0004222">
    <property type="term" value="F:metalloendopeptidase activity"/>
    <property type="evidence" value="ECO:0007669"/>
    <property type="project" value="TreeGrafter"/>
</dbReference>
<evidence type="ECO:0000313" key="6">
    <source>
        <dbReference type="Proteomes" id="UP000008495"/>
    </source>
</evidence>
<keyword evidence="1 3" id="KW-0732">Signal</keyword>
<dbReference type="EMBL" id="BAGZ01000001">
    <property type="protein sequence ID" value="GAB76554.1"/>
    <property type="molecule type" value="Genomic_DNA"/>
</dbReference>
<dbReference type="InterPro" id="IPR050570">
    <property type="entry name" value="Cell_wall_metabolism_enzyme"/>
</dbReference>
<reference evidence="5 6" key="1">
    <citation type="submission" date="2012-08" db="EMBL/GenBank/DDBJ databases">
        <title>Whole genome shotgun sequence of Austwickia chelonae NBRC 105200.</title>
        <authorList>
            <person name="Yoshida I."/>
            <person name="Hosoyama A."/>
            <person name="Tsuchikane K."/>
            <person name="Katsumata H."/>
            <person name="Ando Y."/>
            <person name="Ohji S."/>
            <person name="Hamada M."/>
            <person name="Tamura T."/>
            <person name="Yamazoe A."/>
            <person name="Yamazaki S."/>
            <person name="Fujita N."/>
        </authorList>
    </citation>
    <scope>NUCLEOTIDE SEQUENCE [LARGE SCALE GENOMIC DNA]</scope>
    <source>
        <strain evidence="5 6">NBRC 105200</strain>
    </source>
</reference>
<evidence type="ECO:0000259" key="4">
    <source>
        <dbReference type="Pfam" id="PF01551"/>
    </source>
</evidence>
<proteinExistence type="predicted"/>
<protein>
    <recommendedName>
        <fullName evidence="4">M23ase beta-sheet core domain-containing protein</fullName>
    </recommendedName>
</protein>
<dbReference type="PANTHER" id="PTHR21666:SF289">
    <property type="entry name" value="L-ALA--D-GLU ENDOPEPTIDASE"/>
    <property type="match status" value="1"/>
</dbReference>
<dbReference type="eggNOG" id="COG0739">
    <property type="taxonomic scope" value="Bacteria"/>
</dbReference>
<accession>K6VIL0</accession>
<sequence>MIPAVSSSLSALALSGLFPLLVLPAGPPPENVAGLDPLPAQTSLTVRQDAEPAEANTPGTRRARWQWPLSPKPPVVRPFDAPPQPWLAGHRGVDLLSTRGSAVRAPATGIVAFRGSVAGRPVLSIDHPGGLRSTYEPVSSSLTPGTPVAAGQVIGQIDVDASHCAPQTCLHWGLRRGETYLDPLRMIRLAPIVLRPTTG</sequence>
<feature type="signal peptide" evidence="3">
    <location>
        <begin position="1"/>
        <end position="24"/>
    </location>
</feature>
<dbReference type="CDD" id="cd12797">
    <property type="entry name" value="M23_peptidase"/>
    <property type="match status" value="1"/>
</dbReference>
<dbReference type="RefSeq" id="WP_006501304.1">
    <property type="nucleotide sequence ID" value="NZ_BAGZ01000001.1"/>
</dbReference>
<dbReference type="OrthoDB" id="5245088at2"/>
<evidence type="ECO:0000256" key="1">
    <source>
        <dbReference type="ARBA" id="ARBA00022729"/>
    </source>
</evidence>
<evidence type="ECO:0000313" key="5">
    <source>
        <dbReference type="EMBL" id="GAB76554.1"/>
    </source>
</evidence>
<evidence type="ECO:0000256" key="3">
    <source>
        <dbReference type="SAM" id="SignalP"/>
    </source>
</evidence>
<feature type="chain" id="PRO_5039272720" description="M23ase beta-sheet core domain-containing protein" evidence="3">
    <location>
        <begin position="25"/>
        <end position="199"/>
    </location>
</feature>
<evidence type="ECO:0000256" key="2">
    <source>
        <dbReference type="SAM" id="MobiDB-lite"/>
    </source>
</evidence>
<feature type="domain" description="M23ase beta-sheet core" evidence="4">
    <location>
        <begin position="89"/>
        <end position="183"/>
    </location>
</feature>